<dbReference type="EMBL" id="CP121308">
    <property type="protein sequence ID" value="WFP91685.1"/>
    <property type="molecule type" value="Genomic_DNA"/>
</dbReference>
<gene>
    <name evidence="2" type="ORF">NE863_04505</name>
    <name evidence="3" type="ORF">P4B07_04715</name>
</gene>
<evidence type="ECO:0000256" key="1">
    <source>
        <dbReference type="SAM" id="SignalP"/>
    </source>
</evidence>
<dbReference type="GeneID" id="29519796"/>
<keyword evidence="1" id="KW-0732">Signal</keyword>
<evidence type="ECO:0008006" key="6">
    <source>
        <dbReference type="Google" id="ProtNLM"/>
    </source>
</evidence>
<evidence type="ECO:0000313" key="5">
    <source>
        <dbReference type="Proteomes" id="UP001214094"/>
    </source>
</evidence>
<dbReference type="EMBL" id="CP098807">
    <property type="protein sequence ID" value="USJ24258.1"/>
    <property type="molecule type" value="Genomic_DNA"/>
</dbReference>
<sequence length="399" mass="41817">MMHTRKIRLMMASAALLTLTGPAFALDGADLMKKLDAATNANGTSITYDKAEVDGDKVTVTGVKLKVASQPGDAVDLNIGDLTFEGVEETEGGGYYAETVSFPDVNVSQDEGAISVKDILLSGLTIPANATGGTINDIILYESASTGPIAVSSKGKEVFSLESTEANLARQENDAGFDFDATASGIKADLSSVEDAKTKEAIEKLGLTTIDGALTMKGSWEVESGNVALEEYALDFKNVGRLNFALDISGYTLAFVKSMQEAMKAAEANPNKEEANQAMGLAMMGLMQQLTFNSAEIRFDDASITKKALDYAGSQQGVTGEQMAQSLKGLVPIMMAQLNVPELQNQVSAAVNAYLDGPKSLTISAAPEKPVPFPMIMGAAMGAPNTIPSVLGVKVTAND</sequence>
<evidence type="ECO:0000313" key="2">
    <source>
        <dbReference type="EMBL" id="USJ24258.1"/>
    </source>
</evidence>
<dbReference type="RefSeq" id="WP_034803785.1">
    <property type="nucleotide sequence ID" value="NZ_CAXURO020000001.1"/>
</dbReference>
<evidence type="ECO:0000313" key="4">
    <source>
        <dbReference type="Proteomes" id="UP001055460"/>
    </source>
</evidence>
<keyword evidence="5" id="KW-1185">Reference proteome</keyword>
<evidence type="ECO:0000313" key="3">
    <source>
        <dbReference type="EMBL" id="WFP91685.1"/>
    </source>
</evidence>
<dbReference type="Proteomes" id="UP001214094">
    <property type="component" value="Chromosome"/>
</dbReference>
<reference evidence="3 5" key="2">
    <citation type="submission" date="2023-03" db="EMBL/GenBank/DDBJ databases">
        <title>Comparative genome and transcriptome analysis combination mining strategies for increasing vitamin B12 production of Ensifer adhaerens strain.</title>
        <authorList>
            <person name="Yongheng L."/>
        </authorList>
    </citation>
    <scope>NUCLEOTIDE SEQUENCE [LARGE SCALE GENOMIC DNA]</scope>
    <source>
        <strain evidence="3 5">Casida A-T305</strain>
    </source>
</reference>
<proteinExistence type="predicted"/>
<dbReference type="Proteomes" id="UP001055460">
    <property type="component" value="Chromosome"/>
</dbReference>
<dbReference type="AlphaFoldDB" id="A0A9Q8Y8L4"/>
<dbReference type="KEGG" id="eah:FA04_04650"/>
<reference evidence="2" key="1">
    <citation type="submission" date="2022-06" db="EMBL/GenBank/DDBJ databases">
        <title>Physiological and biochemical characterization and genomic elucidation of a strain of the genus Ensifer adhaerens M8 that combines arsenic oxidation and chromium reduction.</title>
        <authorList>
            <person name="Li X."/>
            <person name="Yu c."/>
        </authorList>
    </citation>
    <scope>NUCLEOTIDE SEQUENCE</scope>
    <source>
        <strain evidence="2">M8</strain>
    </source>
</reference>
<protein>
    <recommendedName>
        <fullName evidence="6">Transmembrane protein</fullName>
    </recommendedName>
</protein>
<accession>A0A9Q8Y8L4</accession>
<feature type="signal peptide" evidence="1">
    <location>
        <begin position="1"/>
        <end position="25"/>
    </location>
</feature>
<name>A0A9Q8Y8L4_ENSAD</name>
<organism evidence="2 4">
    <name type="scientific">Ensifer adhaerens</name>
    <name type="common">Sinorhizobium morelense</name>
    <dbReference type="NCBI Taxonomy" id="106592"/>
    <lineage>
        <taxon>Bacteria</taxon>
        <taxon>Pseudomonadati</taxon>
        <taxon>Pseudomonadota</taxon>
        <taxon>Alphaproteobacteria</taxon>
        <taxon>Hyphomicrobiales</taxon>
        <taxon>Rhizobiaceae</taxon>
        <taxon>Sinorhizobium/Ensifer group</taxon>
        <taxon>Ensifer</taxon>
    </lineage>
</organism>
<dbReference type="OrthoDB" id="7824623at2"/>
<feature type="chain" id="PRO_5040394142" description="Transmembrane protein" evidence="1">
    <location>
        <begin position="26"/>
        <end position="399"/>
    </location>
</feature>